<keyword evidence="2" id="KW-1185">Reference proteome</keyword>
<gene>
    <name evidence="1" type="ORF">AAY24_05130</name>
</gene>
<sequence>MTSKPHNVRIEQYFFPETHVVALQNHDPAGELHGTKQKVSHHIEKVEGDQIRHGVSLIIETDDEASVNPPYQYKIGAYGVFQPQSDESEELLQGYLDNVEPVAIQILMGAAREHLAAITARSPWATFICNTATINFTFPDQEAPNEQDTD</sequence>
<dbReference type="KEGG" id="seds:AAY24_05130"/>
<proteinExistence type="predicted"/>
<organism evidence="1 2">
    <name type="scientific">Sedimenticola thiotaurini</name>
    <dbReference type="NCBI Taxonomy" id="1543721"/>
    <lineage>
        <taxon>Bacteria</taxon>
        <taxon>Pseudomonadati</taxon>
        <taxon>Pseudomonadota</taxon>
        <taxon>Gammaproteobacteria</taxon>
        <taxon>Chromatiales</taxon>
        <taxon>Sedimenticolaceae</taxon>
        <taxon>Sedimenticola</taxon>
    </lineage>
</organism>
<protein>
    <submittedName>
        <fullName evidence="1">Uncharacterized protein</fullName>
    </submittedName>
</protein>
<accession>A0A0F7JY86</accession>
<dbReference type="Gene3D" id="3.10.420.10">
    <property type="entry name" value="SecB-like"/>
    <property type="match status" value="1"/>
</dbReference>
<name>A0A0F7JY86_9GAMM</name>
<dbReference type="EMBL" id="CP011412">
    <property type="protein sequence ID" value="AKH19835.1"/>
    <property type="molecule type" value="Genomic_DNA"/>
</dbReference>
<evidence type="ECO:0000313" key="2">
    <source>
        <dbReference type="Proteomes" id="UP000034410"/>
    </source>
</evidence>
<evidence type="ECO:0000313" key="1">
    <source>
        <dbReference type="EMBL" id="AKH19835.1"/>
    </source>
</evidence>
<dbReference type="InterPro" id="IPR035958">
    <property type="entry name" value="SecB-like_sf"/>
</dbReference>
<dbReference type="RefSeq" id="WP_046858771.1">
    <property type="nucleotide sequence ID" value="NZ_CP011412.1"/>
</dbReference>
<dbReference type="Proteomes" id="UP000034410">
    <property type="component" value="Chromosome"/>
</dbReference>
<dbReference type="AlphaFoldDB" id="A0A0F7JY86"/>
<reference evidence="1 2" key="1">
    <citation type="journal article" date="2015" name="Genome Announc.">
        <title>Complete Genome Sequence of Sedimenticola thiotaurini Strain SIP-G1, a Polyphosphate- and Polyhydroxyalkanoate-Accumulating Sulfur-Oxidizing Gammaproteobacterium Isolated from Salt Marsh Sediments.</title>
        <authorList>
            <person name="Flood B.E."/>
            <person name="Jones D.S."/>
            <person name="Bailey J.V."/>
        </authorList>
    </citation>
    <scope>NUCLEOTIDE SEQUENCE [LARGE SCALE GENOMIC DNA]</scope>
    <source>
        <strain evidence="1 2">SIP-G1</strain>
    </source>
</reference>